<gene>
    <name evidence="1" type="ORF">Vadar_008862</name>
</gene>
<evidence type="ECO:0000313" key="1">
    <source>
        <dbReference type="EMBL" id="KAH7853988.1"/>
    </source>
</evidence>
<keyword evidence="2" id="KW-1185">Reference proteome</keyword>
<dbReference type="Proteomes" id="UP000828048">
    <property type="component" value="Chromosome 11"/>
</dbReference>
<accession>A0ACB7YKP1</accession>
<proteinExistence type="predicted"/>
<dbReference type="EMBL" id="CM037161">
    <property type="protein sequence ID" value="KAH7853988.1"/>
    <property type="molecule type" value="Genomic_DNA"/>
</dbReference>
<name>A0ACB7YKP1_9ERIC</name>
<sequence length="450" mass="51086">MESRRTTVLMLPWLAYGHLSPFLELSKKLTDKNFYIYFCSTAINLNSIKQKLVNEKHLLSIQLVELHLPSSPDLPPNHHTTNGLPPHLMTTLKSAFDMGAPSFSQTLQTLKPDLVIYDHNCPWVPATASDHNIPAVQFLTIGASMFSLILHMLKNRNTEFPFPEILPRNMRFIDRSNSVREPMREADNKDGNRFRESLKRSTDIVLVKTFREIEGKYIDYLYTSNEKKIVPVGPLVEDQFGLSGDRQTESTLWLDKKDKSSSVFVSFGSECFLTREEIEEVAYGLEVSKVNFIWVLRCPMGEKVRVEELLPKGFLERVGEKGMVVEGWAPQAQILAHSSIGGFVSHCGWSSIMESMNFGVPIIALPMHLDQPFNARMVENFGVGVEVKRGENGDLKREEIGQVIRKVVVEKDGEDVRNKARNLKDMLKSKGDEEIDGVVEELLKLCRNGY</sequence>
<protein>
    <submittedName>
        <fullName evidence="1">Uncharacterized protein</fullName>
    </submittedName>
</protein>
<comment type="caution">
    <text evidence="1">The sequence shown here is derived from an EMBL/GenBank/DDBJ whole genome shotgun (WGS) entry which is preliminary data.</text>
</comment>
<evidence type="ECO:0000313" key="2">
    <source>
        <dbReference type="Proteomes" id="UP000828048"/>
    </source>
</evidence>
<organism evidence="1 2">
    <name type="scientific">Vaccinium darrowii</name>
    <dbReference type="NCBI Taxonomy" id="229202"/>
    <lineage>
        <taxon>Eukaryota</taxon>
        <taxon>Viridiplantae</taxon>
        <taxon>Streptophyta</taxon>
        <taxon>Embryophyta</taxon>
        <taxon>Tracheophyta</taxon>
        <taxon>Spermatophyta</taxon>
        <taxon>Magnoliopsida</taxon>
        <taxon>eudicotyledons</taxon>
        <taxon>Gunneridae</taxon>
        <taxon>Pentapetalae</taxon>
        <taxon>asterids</taxon>
        <taxon>Ericales</taxon>
        <taxon>Ericaceae</taxon>
        <taxon>Vaccinioideae</taxon>
        <taxon>Vaccinieae</taxon>
        <taxon>Vaccinium</taxon>
    </lineage>
</organism>
<reference evidence="1 2" key="1">
    <citation type="journal article" date="2021" name="Hortic Res">
        <title>High-quality reference genome and annotation aids understanding of berry development for evergreen blueberry (Vaccinium darrowii).</title>
        <authorList>
            <person name="Yu J."/>
            <person name="Hulse-Kemp A.M."/>
            <person name="Babiker E."/>
            <person name="Staton M."/>
        </authorList>
    </citation>
    <scope>NUCLEOTIDE SEQUENCE [LARGE SCALE GENOMIC DNA]</scope>
    <source>
        <strain evidence="2">cv. NJ 8807/NJ 8810</strain>
        <tissue evidence="1">Young leaf</tissue>
    </source>
</reference>